<proteinExistence type="predicted"/>
<sequence length="190" mass="20527">MRLGSTASAQQSNAPGVASHGCDGEIGGIMSPRRTGNWHQSICRDGSIKLYRLDYDGVIAWGRSVGLFQPSGAKLRTFAACLLLSAMATPAMAASYPTIVGEWYAEQTGPQDCGGPFAFHIGAMHYVEEALVCDFDDVRRDGWQVTWNGSCNDGSTSSPTQVVAREDNGRLTMWFNGNPGWTALRRCSAR</sequence>
<feature type="compositionally biased region" description="Polar residues" evidence="1">
    <location>
        <begin position="1"/>
        <end position="14"/>
    </location>
</feature>
<keyword evidence="3" id="KW-1185">Reference proteome</keyword>
<feature type="region of interest" description="Disordered" evidence="1">
    <location>
        <begin position="1"/>
        <end position="20"/>
    </location>
</feature>
<organism evidence="2 3">
    <name type="scientific">Devosia oryziradicis</name>
    <dbReference type="NCBI Taxonomy" id="2801335"/>
    <lineage>
        <taxon>Bacteria</taxon>
        <taxon>Pseudomonadati</taxon>
        <taxon>Pseudomonadota</taxon>
        <taxon>Alphaproteobacteria</taxon>
        <taxon>Hyphomicrobiales</taxon>
        <taxon>Devosiaceae</taxon>
        <taxon>Devosia</taxon>
    </lineage>
</organism>
<dbReference type="RefSeq" id="WP_201652997.1">
    <property type="nucleotide sequence ID" value="NZ_CP068047.1"/>
</dbReference>
<reference evidence="2 3" key="1">
    <citation type="submission" date="2021-01" db="EMBL/GenBank/DDBJ databases">
        <title>Genome seq and assembly of Devosia sp. G19.</title>
        <authorList>
            <person name="Chhetri G."/>
        </authorList>
    </citation>
    <scope>NUCLEOTIDE SEQUENCE [LARGE SCALE GENOMIC DNA]</scope>
    <source>
        <strain evidence="2 3">G19</strain>
    </source>
</reference>
<name>A0ABX7BS48_9HYPH</name>
<gene>
    <name evidence="2" type="ORF">JI749_10115</name>
</gene>
<evidence type="ECO:0000313" key="3">
    <source>
        <dbReference type="Proteomes" id="UP000595460"/>
    </source>
</evidence>
<protein>
    <recommendedName>
        <fullName evidence="4">Alkaline proteinase inhibitor/ Outer membrane lipoprotein Omp19 domain-containing protein</fullName>
    </recommendedName>
</protein>
<evidence type="ECO:0000256" key="1">
    <source>
        <dbReference type="SAM" id="MobiDB-lite"/>
    </source>
</evidence>
<dbReference type="Proteomes" id="UP000595460">
    <property type="component" value="Chromosome"/>
</dbReference>
<dbReference type="EMBL" id="CP068047">
    <property type="protein sequence ID" value="QQR34743.1"/>
    <property type="molecule type" value="Genomic_DNA"/>
</dbReference>
<evidence type="ECO:0008006" key="4">
    <source>
        <dbReference type="Google" id="ProtNLM"/>
    </source>
</evidence>
<evidence type="ECO:0000313" key="2">
    <source>
        <dbReference type="EMBL" id="QQR34743.1"/>
    </source>
</evidence>
<accession>A0ABX7BS48</accession>